<evidence type="ECO:0000256" key="1">
    <source>
        <dbReference type="SAM" id="MobiDB-lite"/>
    </source>
</evidence>
<evidence type="ECO:0000313" key="3">
    <source>
        <dbReference type="Proteomes" id="UP001139887"/>
    </source>
</evidence>
<feature type="region of interest" description="Disordered" evidence="1">
    <location>
        <begin position="177"/>
        <end position="197"/>
    </location>
</feature>
<accession>A0A9W8LZ27</accession>
<keyword evidence="3" id="KW-1185">Reference proteome</keyword>
<protein>
    <submittedName>
        <fullName evidence="2">Tubulin--tyrosine ligase</fullName>
    </submittedName>
</protein>
<comment type="caution">
    <text evidence="2">The sequence shown here is derived from an EMBL/GenBank/DDBJ whole genome shotgun (WGS) entry which is preliminary data.</text>
</comment>
<sequence>MLNRTVIIGMDEPYVQDMLRKAFERYSSLIKVQDASEDAISQNNNDLLMHWREYESIDWDAVHRSSSVFANAYCFRKGLIRKAQMAFNLKLYTAKHPESILCRGVPETWIFELDDVDYIDEALMECYEVDDGMNANEGVTDPQQRQQFILKPSLTGRGAGIYVFDTKERLIELLEREFESEDEDEDDSSEDCSGNEHSYHAVSQIREWVIQRYINRPLLLESHQNRKFHIRVYALAVGDLKVYVYRHMLALFAPRPYSESAGNLDDQQAHLTNTCLQAKHADFDESKAVSLFWELGLPQDKREHIFDQICKILGETFAAVSSESTSFQTWANCLEQFGFDFLVDEDCNAYMLEANAYPDFKQTGTNLKFVVEGFMDASVSMAASKFLLSDCMDDRLQAIATRDFKDLVEVFTHKNERKW</sequence>
<dbReference type="GO" id="GO:0016874">
    <property type="term" value="F:ligase activity"/>
    <property type="evidence" value="ECO:0007669"/>
    <property type="project" value="UniProtKB-KW"/>
</dbReference>
<dbReference type="Pfam" id="PF03133">
    <property type="entry name" value="TTL"/>
    <property type="match status" value="1"/>
</dbReference>
<dbReference type="PANTHER" id="PTHR47551:SF1">
    <property type="entry name" value="TUBULIN--TYROSINE LIGASE PBY1-RELATED"/>
    <property type="match status" value="1"/>
</dbReference>
<reference evidence="2" key="1">
    <citation type="submission" date="2022-07" db="EMBL/GenBank/DDBJ databases">
        <title>Phylogenomic reconstructions and comparative analyses of Kickxellomycotina fungi.</title>
        <authorList>
            <person name="Reynolds N.K."/>
            <person name="Stajich J.E."/>
            <person name="Barry K."/>
            <person name="Grigoriev I.V."/>
            <person name="Crous P."/>
            <person name="Smith M.E."/>
        </authorList>
    </citation>
    <scope>NUCLEOTIDE SEQUENCE</scope>
    <source>
        <strain evidence="2">NRRL 1566</strain>
    </source>
</reference>
<dbReference type="Gene3D" id="3.30.470.20">
    <property type="entry name" value="ATP-grasp fold, B domain"/>
    <property type="match status" value="1"/>
</dbReference>
<organism evidence="2 3">
    <name type="scientific">Coemansia brasiliensis</name>
    <dbReference type="NCBI Taxonomy" id="2650707"/>
    <lineage>
        <taxon>Eukaryota</taxon>
        <taxon>Fungi</taxon>
        <taxon>Fungi incertae sedis</taxon>
        <taxon>Zoopagomycota</taxon>
        <taxon>Kickxellomycotina</taxon>
        <taxon>Kickxellomycetes</taxon>
        <taxon>Kickxellales</taxon>
        <taxon>Kickxellaceae</taxon>
        <taxon>Coemansia</taxon>
    </lineage>
</organism>
<dbReference type="Proteomes" id="UP001139887">
    <property type="component" value="Unassembled WGS sequence"/>
</dbReference>
<dbReference type="SUPFAM" id="SSF56059">
    <property type="entry name" value="Glutathione synthetase ATP-binding domain-like"/>
    <property type="match status" value="1"/>
</dbReference>
<gene>
    <name evidence="2" type="primary">PBY1</name>
    <name evidence="2" type="ORF">IWW36_004420</name>
</gene>
<dbReference type="EMBL" id="JANBUW010000576">
    <property type="protein sequence ID" value="KAJ2846295.1"/>
    <property type="molecule type" value="Genomic_DNA"/>
</dbReference>
<evidence type="ECO:0000313" key="2">
    <source>
        <dbReference type="EMBL" id="KAJ2846295.1"/>
    </source>
</evidence>
<dbReference type="PANTHER" id="PTHR47551">
    <property type="entry name" value="TUBULIN--TYROSINE LIGASE PBY1-RELATED"/>
    <property type="match status" value="1"/>
</dbReference>
<dbReference type="AlphaFoldDB" id="A0A9W8LZ27"/>
<name>A0A9W8LZ27_9FUNG</name>
<keyword evidence="2" id="KW-0436">Ligase</keyword>
<dbReference type="OrthoDB" id="202825at2759"/>
<dbReference type="InterPro" id="IPR027746">
    <property type="entry name" value="TTL"/>
</dbReference>
<dbReference type="InterPro" id="IPR004344">
    <property type="entry name" value="TTL/TTLL_fam"/>
</dbReference>
<dbReference type="PROSITE" id="PS51221">
    <property type="entry name" value="TTL"/>
    <property type="match status" value="1"/>
</dbReference>
<proteinExistence type="predicted"/>
<feature type="compositionally biased region" description="Acidic residues" evidence="1">
    <location>
        <begin position="178"/>
        <end position="190"/>
    </location>
</feature>
<dbReference type="GO" id="GO:0000932">
    <property type="term" value="C:P-body"/>
    <property type="evidence" value="ECO:0007669"/>
    <property type="project" value="TreeGrafter"/>
</dbReference>